<protein>
    <submittedName>
        <fullName evidence="2">DnaJ-class molecular chaperone CbpA</fullName>
    </submittedName>
</protein>
<organism evidence="2 3">
    <name type="scientific">Candidatus Ozemobacter sibiricus</name>
    <dbReference type="NCBI Taxonomy" id="2268124"/>
    <lineage>
        <taxon>Bacteria</taxon>
        <taxon>Candidatus Ozemobacteria</taxon>
        <taxon>Candidatus Ozemobacterales</taxon>
        <taxon>Candidatus Ozemobacteraceae</taxon>
        <taxon>Candidatus Ozemobacter</taxon>
    </lineage>
</organism>
<dbReference type="InterPro" id="IPR002939">
    <property type="entry name" value="DnaJ_C"/>
</dbReference>
<dbReference type="GO" id="GO:0006457">
    <property type="term" value="P:protein folding"/>
    <property type="evidence" value="ECO:0007669"/>
    <property type="project" value="InterPro"/>
</dbReference>
<accession>A0A367ZJQ8</accession>
<dbReference type="AlphaFoldDB" id="A0A367ZJQ8"/>
<dbReference type="InterPro" id="IPR008971">
    <property type="entry name" value="HSP40/DnaJ_pept-bd"/>
</dbReference>
<feature type="domain" description="Chaperone DnaJ C-terminal" evidence="1">
    <location>
        <begin position="4"/>
        <end position="78"/>
    </location>
</feature>
<evidence type="ECO:0000259" key="1">
    <source>
        <dbReference type="Pfam" id="PF01556"/>
    </source>
</evidence>
<proteinExistence type="predicted"/>
<dbReference type="GO" id="GO:0051082">
    <property type="term" value="F:unfolded protein binding"/>
    <property type="evidence" value="ECO:0007669"/>
    <property type="project" value="InterPro"/>
</dbReference>
<evidence type="ECO:0000313" key="3">
    <source>
        <dbReference type="Proteomes" id="UP000252355"/>
    </source>
</evidence>
<name>A0A367ZJQ8_9BACT</name>
<evidence type="ECO:0000313" key="2">
    <source>
        <dbReference type="EMBL" id="RCK78355.1"/>
    </source>
</evidence>
<dbReference type="Pfam" id="PF01556">
    <property type="entry name" value="DnaJ_C"/>
    <property type="match status" value="1"/>
</dbReference>
<comment type="caution">
    <text evidence="2">The sequence shown here is derived from an EMBL/GenBank/DDBJ whole genome shotgun (WGS) entry which is preliminary data.</text>
</comment>
<dbReference type="Gene3D" id="2.60.260.20">
    <property type="entry name" value="Urease metallochaperone UreE, N-terminal domain"/>
    <property type="match status" value="1"/>
</dbReference>
<reference evidence="2 3" key="1">
    <citation type="submission" date="2018-05" db="EMBL/GenBank/DDBJ databases">
        <title>A metagenomic window into the 2 km-deep terrestrial subsurface aquifer revealed taxonomically and functionally diverse microbial community comprising novel uncultured bacterial lineages.</title>
        <authorList>
            <person name="Kadnikov V.V."/>
            <person name="Mardanov A.V."/>
            <person name="Beletsky A.V."/>
            <person name="Banks D."/>
            <person name="Pimenov N.V."/>
            <person name="Frank Y.A."/>
            <person name="Karnachuk O.V."/>
            <person name="Ravin N.V."/>
        </authorList>
    </citation>
    <scope>NUCLEOTIDE SEQUENCE [LARGE SCALE GENOMIC DNA]</scope>
    <source>
        <strain evidence="2">BY5</strain>
    </source>
</reference>
<gene>
    <name evidence="2" type="ORF">OZSIB_1597</name>
</gene>
<dbReference type="Proteomes" id="UP000252355">
    <property type="component" value="Unassembled WGS sequence"/>
</dbReference>
<dbReference type="EMBL" id="QOQW01000024">
    <property type="protein sequence ID" value="RCK78355.1"/>
    <property type="molecule type" value="Genomic_DNA"/>
</dbReference>
<dbReference type="SUPFAM" id="SSF49493">
    <property type="entry name" value="HSP40/DnaJ peptide-binding domain"/>
    <property type="match status" value="1"/>
</dbReference>
<sequence length="103" mass="11314">MVLEDDPPFRLKGDDIETVMTLNLAEAVLGGKRSLTDPAGKELIVEIPECTPPGTVLRFPKRGLGGGDLLVRLELEFPRSLTPEARLLFARFAKKAGLHFQES</sequence>